<dbReference type="STRING" id="928724.SacglDRAFT_02343"/>
<dbReference type="EMBL" id="CM001484">
    <property type="protein sequence ID" value="EIE99238.1"/>
    <property type="molecule type" value="Genomic_DNA"/>
</dbReference>
<accession>I1D2R4</accession>
<reference evidence="3" key="2">
    <citation type="submission" date="2012-01" db="EMBL/GenBank/DDBJ databases">
        <title>Noncontiguous Finished sequence of chromosome of Saccharomonospora glauca K62.</title>
        <authorList>
            <consortium name="US DOE Joint Genome Institute"/>
            <person name="Lucas S."/>
            <person name="Han J."/>
            <person name="Lapidus A."/>
            <person name="Cheng J.-F."/>
            <person name="Goodwin L."/>
            <person name="Pitluck S."/>
            <person name="Peters L."/>
            <person name="Mikhailova N."/>
            <person name="Held B."/>
            <person name="Detter J.C."/>
            <person name="Han C."/>
            <person name="Tapia R."/>
            <person name="Land M."/>
            <person name="Hauser L."/>
            <person name="Kyrpides N."/>
            <person name="Ivanova N."/>
            <person name="Pagani I."/>
            <person name="Brambilla E.-M."/>
            <person name="Klenk H.-P."/>
            <person name="Woyke T."/>
        </authorList>
    </citation>
    <scope>NUCLEOTIDE SEQUENCE [LARGE SCALE GENOMIC DNA]</scope>
    <source>
        <strain evidence="3">K62</strain>
    </source>
</reference>
<dbReference type="Proteomes" id="UP000005087">
    <property type="component" value="Chromosome"/>
</dbReference>
<protein>
    <recommendedName>
        <fullName evidence="4">Excreted virulence factor EspC, type VII ESX diderm</fullName>
    </recommendedName>
</protein>
<proteinExistence type="predicted"/>
<keyword evidence="3" id="KW-1185">Reference proteome</keyword>
<evidence type="ECO:0008006" key="4">
    <source>
        <dbReference type="Google" id="ProtNLM"/>
    </source>
</evidence>
<dbReference type="HOGENOM" id="CLU_170838_0_0_11"/>
<dbReference type="RefSeq" id="WP_005464705.1">
    <property type="nucleotide sequence ID" value="NZ_CM001484.1"/>
</dbReference>
<feature type="region of interest" description="Disordered" evidence="1">
    <location>
        <begin position="89"/>
        <end position="122"/>
    </location>
</feature>
<dbReference type="AlphaFoldDB" id="I1D2R4"/>
<dbReference type="OrthoDB" id="3688895at2"/>
<dbReference type="eggNOG" id="ENOG502ZEVD">
    <property type="taxonomic scope" value="Bacteria"/>
</dbReference>
<feature type="compositionally biased region" description="Basic and acidic residues" evidence="1">
    <location>
        <begin position="89"/>
        <end position="105"/>
    </location>
</feature>
<gene>
    <name evidence="2" type="ORF">SacglDRAFT_02343</name>
</gene>
<organism evidence="2 3">
    <name type="scientific">Saccharomonospora glauca K62</name>
    <dbReference type="NCBI Taxonomy" id="928724"/>
    <lineage>
        <taxon>Bacteria</taxon>
        <taxon>Bacillati</taxon>
        <taxon>Actinomycetota</taxon>
        <taxon>Actinomycetes</taxon>
        <taxon>Pseudonocardiales</taxon>
        <taxon>Pseudonocardiaceae</taxon>
        <taxon>Saccharomonospora</taxon>
    </lineage>
</organism>
<reference evidence="2 3" key="1">
    <citation type="submission" date="2011-09" db="EMBL/GenBank/DDBJ databases">
        <authorList>
            <consortium name="US DOE Joint Genome Institute (JGI-PGF)"/>
            <person name="Lucas S."/>
            <person name="Han J."/>
            <person name="Lapidus A."/>
            <person name="Cheng J.-F."/>
            <person name="Goodwin L."/>
            <person name="Pitluck S."/>
            <person name="Peters L."/>
            <person name="Land M.L."/>
            <person name="Hauser L."/>
            <person name="Brambilla E."/>
            <person name="Klenk H.-P."/>
            <person name="Woyke T.J."/>
        </authorList>
    </citation>
    <scope>NUCLEOTIDE SEQUENCE [LARGE SCALE GENOMIC DNA]</scope>
    <source>
        <strain evidence="2 3">K62</strain>
    </source>
</reference>
<evidence type="ECO:0000256" key="1">
    <source>
        <dbReference type="SAM" id="MobiDB-lite"/>
    </source>
</evidence>
<sequence length="122" mass="12861">MNDGKGLKVELDSLELPITTLTELGDLAGELVSTASRLAERVPMLGTAPPAVHLAMRLREAAGSSGLEGAIKAAERELREYGEMLEQAKRKYREQEDRSGEDLHAKGASADGGAIGTAGRSS</sequence>
<name>I1D2R4_9PSEU</name>
<evidence type="ECO:0000313" key="2">
    <source>
        <dbReference type="EMBL" id="EIE99238.1"/>
    </source>
</evidence>
<evidence type="ECO:0000313" key="3">
    <source>
        <dbReference type="Proteomes" id="UP000005087"/>
    </source>
</evidence>